<sequence>MMYVVIGAAGVVVLLLVVWAGHRMLRNPSGTGGGTSDGMGMFIDAFDPGRARADQDLKSKDHESEVTPSADGNDRPMAIDHITMRARIKRPTPPKD</sequence>
<protein>
    <recommendedName>
        <fullName evidence="4">Secreted protein</fullName>
    </recommendedName>
</protein>
<feature type="region of interest" description="Disordered" evidence="1">
    <location>
        <begin position="52"/>
        <end position="79"/>
    </location>
</feature>
<evidence type="ECO:0000256" key="1">
    <source>
        <dbReference type="SAM" id="MobiDB-lite"/>
    </source>
</evidence>
<reference evidence="3" key="1">
    <citation type="submission" date="2023-12" db="EMBL/GenBank/DDBJ databases">
        <title>Novel species in genus Nocardioides.</title>
        <authorList>
            <person name="Zhou H."/>
        </authorList>
    </citation>
    <scope>NUCLEOTIDE SEQUENCE [LARGE SCALE GENOMIC DNA]</scope>
    <source>
        <strain evidence="3">HM61</strain>
    </source>
</reference>
<accession>A0ABZ0ZUW5</accession>
<keyword evidence="3" id="KW-1185">Reference proteome</keyword>
<feature type="compositionally biased region" description="Basic and acidic residues" evidence="1">
    <location>
        <begin position="52"/>
        <end position="65"/>
    </location>
</feature>
<dbReference type="Proteomes" id="UP001327225">
    <property type="component" value="Chromosome"/>
</dbReference>
<evidence type="ECO:0008006" key="4">
    <source>
        <dbReference type="Google" id="ProtNLM"/>
    </source>
</evidence>
<proteinExistence type="predicted"/>
<gene>
    <name evidence="2" type="ORF">SHK19_07665</name>
</gene>
<dbReference type="RefSeq" id="WP_322457986.1">
    <property type="nucleotide sequence ID" value="NZ_CP141059.1"/>
</dbReference>
<dbReference type="EMBL" id="CP141059">
    <property type="protein sequence ID" value="WQQ28100.1"/>
    <property type="molecule type" value="Genomic_DNA"/>
</dbReference>
<organism evidence="2 3">
    <name type="scientific">Nocardioides bizhenqiangii</name>
    <dbReference type="NCBI Taxonomy" id="3095076"/>
    <lineage>
        <taxon>Bacteria</taxon>
        <taxon>Bacillati</taxon>
        <taxon>Actinomycetota</taxon>
        <taxon>Actinomycetes</taxon>
        <taxon>Propionibacteriales</taxon>
        <taxon>Nocardioidaceae</taxon>
        <taxon>Nocardioides</taxon>
    </lineage>
</organism>
<evidence type="ECO:0000313" key="3">
    <source>
        <dbReference type="Proteomes" id="UP001327225"/>
    </source>
</evidence>
<name>A0ABZ0ZUW5_9ACTN</name>
<evidence type="ECO:0000313" key="2">
    <source>
        <dbReference type="EMBL" id="WQQ28100.1"/>
    </source>
</evidence>